<dbReference type="AlphaFoldDB" id="A0A1Y6D096"/>
<organism evidence="1 2">
    <name type="scientific">Methylomagnum ishizawai</name>
    <dbReference type="NCBI Taxonomy" id="1760988"/>
    <lineage>
        <taxon>Bacteria</taxon>
        <taxon>Pseudomonadati</taxon>
        <taxon>Pseudomonadota</taxon>
        <taxon>Gammaproteobacteria</taxon>
        <taxon>Methylococcales</taxon>
        <taxon>Methylococcaceae</taxon>
        <taxon>Methylomagnum</taxon>
    </lineage>
</organism>
<protein>
    <recommendedName>
        <fullName evidence="3">Roadblock/LC7 domain-containing protein</fullName>
    </recommendedName>
</protein>
<dbReference type="SUPFAM" id="SSF103196">
    <property type="entry name" value="Roadblock/LC7 domain"/>
    <property type="match status" value="1"/>
</dbReference>
<evidence type="ECO:0008006" key="3">
    <source>
        <dbReference type="Google" id="ProtNLM"/>
    </source>
</evidence>
<dbReference type="STRING" id="1760988.SAMN02949497_3390"/>
<evidence type="ECO:0000313" key="2">
    <source>
        <dbReference type="Proteomes" id="UP000192923"/>
    </source>
</evidence>
<dbReference type="OrthoDB" id="5295752at2"/>
<keyword evidence="2" id="KW-1185">Reference proteome</keyword>
<reference evidence="1 2" key="1">
    <citation type="submission" date="2016-12" db="EMBL/GenBank/DDBJ databases">
        <authorList>
            <person name="Song W.-J."/>
            <person name="Kurnit D.M."/>
        </authorList>
    </citation>
    <scope>NUCLEOTIDE SEQUENCE [LARGE SCALE GENOMIC DNA]</scope>
    <source>
        <strain evidence="1 2">175</strain>
    </source>
</reference>
<sequence>MANFVLAEEMYVHPTPAGTYYAVSATDPNPSRRMIQSLLRKQSSPRLALEDLRAWSEIEDEEQALSLLYHAQGLGWVQGFDAPRHCNEQPLEIQLPGLLKTLAVQGKVLLADHQGFYLASSGFPHEVAEELSALSADLANLHARRSGLLVNNLGLASSAWAIVDASGNGKIGFWPLFIGAQRFVLVISGMPHFNHPDFVNLVWILSRRYAT</sequence>
<evidence type="ECO:0000313" key="1">
    <source>
        <dbReference type="EMBL" id="SMF96011.1"/>
    </source>
</evidence>
<dbReference type="RefSeq" id="WP_085214718.1">
    <property type="nucleotide sequence ID" value="NZ_FXAM01000001.1"/>
</dbReference>
<accession>A0A1Y6D096</accession>
<name>A0A1Y6D096_9GAMM</name>
<proteinExistence type="predicted"/>
<dbReference type="Proteomes" id="UP000192923">
    <property type="component" value="Unassembled WGS sequence"/>
</dbReference>
<gene>
    <name evidence="1" type="ORF">SAMN02949497_3390</name>
</gene>
<dbReference type="EMBL" id="FXAM01000001">
    <property type="protein sequence ID" value="SMF96011.1"/>
    <property type="molecule type" value="Genomic_DNA"/>
</dbReference>